<keyword evidence="7" id="KW-0233">DNA recombination</keyword>
<dbReference type="Pfam" id="PF00589">
    <property type="entry name" value="Phage_integrase"/>
    <property type="match status" value="1"/>
</dbReference>
<reference evidence="12 13" key="1">
    <citation type="submission" date="2019-06" db="EMBL/GenBank/DDBJ databases">
        <title>Saccharibacillus brassicae sp. nov., an endophytic bacterium isolated from Chinese cabbage seeds (Brassica pekinensis).</title>
        <authorList>
            <person name="Jiang L."/>
            <person name="Lee J."/>
            <person name="Kim S.W."/>
        </authorList>
    </citation>
    <scope>NUCLEOTIDE SEQUENCE [LARGE SCALE GENOMIC DNA]</scope>
    <source>
        <strain evidence="13">KCTC 43072 / ATSA2</strain>
    </source>
</reference>
<feature type="domain" description="Core-binding (CB)" evidence="11">
    <location>
        <begin position="14"/>
        <end position="101"/>
    </location>
</feature>
<dbReference type="InterPro" id="IPR011010">
    <property type="entry name" value="DNA_brk_join_enz"/>
</dbReference>
<feature type="domain" description="Tyr recombinase" evidence="10">
    <location>
        <begin position="123"/>
        <end position="313"/>
    </location>
</feature>
<evidence type="ECO:0000256" key="8">
    <source>
        <dbReference type="ARBA" id="ARBA00023306"/>
    </source>
</evidence>
<proteinExistence type="predicted"/>
<evidence type="ECO:0000313" key="13">
    <source>
        <dbReference type="Proteomes" id="UP000316968"/>
    </source>
</evidence>
<keyword evidence="13" id="KW-1185">Reference proteome</keyword>
<accession>A0A4Y6UTM5</accession>
<name>A0A4Y6UTM5_SACBS</name>
<evidence type="ECO:0000259" key="11">
    <source>
        <dbReference type="PROSITE" id="PS51900"/>
    </source>
</evidence>
<dbReference type="InterPro" id="IPR013762">
    <property type="entry name" value="Integrase-like_cat_sf"/>
</dbReference>
<dbReference type="KEGG" id="saca:FFV09_05910"/>
<dbReference type="Proteomes" id="UP000316968">
    <property type="component" value="Chromosome"/>
</dbReference>
<keyword evidence="4" id="KW-0159">Chromosome partition</keyword>
<dbReference type="AlphaFoldDB" id="A0A4Y6UTM5"/>
<dbReference type="GO" id="GO:0003677">
    <property type="term" value="F:DNA binding"/>
    <property type="evidence" value="ECO:0007669"/>
    <property type="project" value="UniProtKB-UniRule"/>
</dbReference>
<evidence type="ECO:0000256" key="1">
    <source>
        <dbReference type="ARBA" id="ARBA00004496"/>
    </source>
</evidence>
<dbReference type="GO" id="GO:0051301">
    <property type="term" value="P:cell division"/>
    <property type="evidence" value="ECO:0007669"/>
    <property type="project" value="UniProtKB-KW"/>
</dbReference>
<evidence type="ECO:0000256" key="2">
    <source>
        <dbReference type="ARBA" id="ARBA00022490"/>
    </source>
</evidence>
<evidence type="ECO:0000256" key="9">
    <source>
        <dbReference type="PROSITE-ProRule" id="PRU01248"/>
    </source>
</evidence>
<organism evidence="12 13">
    <name type="scientific">Saccharibacillus brassicae</name>
    <dbReference type="NCBI Taxonomy" id="2583377"/>
    <lineage>
        <taxon>Bacteria</taxon>
        <taxon>Bacillati</taxon>
        <taxon>Bacillota</taxon>
        <taxon>Bacilli</taxon>
        <taxon>Bacillales</taxon>
        <taxon>Paenibacillaceae</taxon>
        <taxon>Saccharibacillus</taxon>
    </lineage>
</organism>
<sequence length="323" mass="37343">MEKEANLLMAPPGLELDAFKQYILKYTQNLIVERNLSDPTVRAYHYDLNLITAWCEHNRHFHVDHQVLHLYFAELIGKGTMKDTTLKRKYISVKTFFKFLGEQDLLNGMSEFSLGAKFKKAKRIPKTLPIEEIQRLLRSIEYDTIMLKSDYRKLIATRNLAIIELLFSTGIRIGELVNIDLRDLNVGEHTLLIFGKGRKERNLYLSSKEVVGSLKSWMKVRPQLAPQDNALFVNKYGNRLTIYSIEDIFSKYRDSARITPTATPHSLRHTFATHLLDNGADLRSVQEILGHSSVSTTEIYTEVSIKRKKNVLSKFNPRNKLNM</sequence>
<evidence type="ECO:0000256" key="5">
    <source>
        <dbReference type="ARBA" id="ARBA00022908"/>
    </source>
</evidence>
<evidence type="ECO:0000313" key="12">
    <source>
        <dbReference type="EMBL" id="QDH20434.1"/>
    </source>
</evidence>
<dbReference type="GO" id="GO:0005737">
    <property type="term" value="C:cytoplasm"/>
    <property type="evidence" value="ECO:0007669"/>
    <property type="project" value="UniProtKB-SubCell"/>
</dbReference>
<dbReference type="PANTHER" id="PTHR30349">
    <property type="entry name" value="PHAGE INTEGRASE-RELATED"/>
    <property type="match status" value="1"/>
</dbReference>
<evidence type="ECO:0000256" key="7">
    <source>
        <dbReference type="ARBA" id="ARBA00023172"/>
    </source>
</evidence>
<dbReference type="PROSITE" id="PS51898">
    <property type="entry name" value="TYR_RECOMBINASE"/>
    <property type="match status" value="1"/>
</dbReference>
<dbReference type="GO" id="GO:0007059">
    <property type="term" value="P:chromosome segregation"/>
    <property type="evidence" value="ECO:0007669"/>
    <property type="project" value="UniProtKB-KW"/>
</dbReference>
<dbReference type="InterPro" id="IPR050090">
    <property type="entry name" value="Tyrosine_recombinase_XerCD"/>
</dbReference>
<dbReference type="OrthoDB" id="9801717at2"/>
<comment type="subcellular location">
    <subcellularLocation>
        <location evidence="1">Cytoplasm</location>
    </subcellularLocation>
</comment>
<evidence type="ECO:0000256" key="4">
    <source>
        <dbReference type="ARBA" id="ARBA00022829"/>
    </source>
</evidence>
<dbReference type="Gene3D" id="1.10.150.130">
    <property type="match status" value="1"/>
</dbReference>
<dbReference type="InterPro" id="IPR010998">
    <property type="entry name" value="Integrase_recombinase_N"/>
</dbReference>
<dbReference type="GO" id="GO:0006310">
    <property type="term" value="P:DNA recombination"/>
    <property type="evidence" value="ECO:0007669"/>
    <property type="project" value="UniProtKB-KW"/>
</dbReference>
<keyword evidence="3" id="KW-0132">Cell division</keyword>
<dbReference type="PROSITE" id="PS51900">
    <property type="entry name" value="CB"/>
    <property type="match status" value="1"/>
</dbReference>
<evidence type="ECO:0000256" key="6">
    <source>
        <dbReference type="ARBA" id="ARBA00023125"/>
    </source>
</evidence>
<keyword evidence="2" id="KW-0963">Cytoplasm</keyword>
<dbReference type="PANTHER" id="PTHR30349:SF77">
    <property type="entry name" value="TYROSINE RECOMBINASE XERC"/>
    <property type="match status" value="1"/>
</dbReference>
<dbReference type="Pfam" id="PF02899">
    <property type="entry name" value="Phage_int_SAM_1"/>
    <property type="match status" value="1"/>
</dbReference>
<protein>
    <submittedName>
        <fullName evidence="12">Tyrosine-type recombinase/integrase</fullName>
    </submittedName>
</protein>
<dbReference type="Gene3D" id="1.10.443.10">
    <property type="entry name" value="Intergrase catalytic core"/>
    <property type="match status" value="1"/>
</dbReference>
<dbReference type="SUPFAM" id="SSF47823">
    <property type="entry name" value="lambda integrase-like, N-terminal domain"/>
    <property type="match status" value="1"/>
</dbReference>
<keyword evidence="5" id="KW-0229">DNA integration</keyword>
<dbReference type="InterPro" id="IPR002104">
    <property type="entry name" value="Integrase_catalytic"/>
</dbReference>
<dbReference type="SUPFAM" id="SSF56349">
    <property type="entry name" value="DNA breaking-rejoining enzymes"/>
    <property type="match status" value="1"/>
</dbReference>
<evidence type="ECO:0000259" key="10">
    <source>
        <dbReference type="PROSITE" id="PS51898"/>
    </source>
</evidence>
<dbReference type="InterPro" id="IPR044068">
    <property type="entry name" value="CB"/>
</dbReference>
<dbReference type="InterPro" id="IPR004107">
    <property type="entry name" value="Integrase_SAM-like_N"/>
</dbReference>
<dbReference type="GO" id="GO:0015074">
    <property type="term" value="P:DNA integration"/>
    <property type="evidence" value="ECO:0007669"/>
    <property type="project" value="UniProtKB-KW"/>
</dbReference>
<dbReference type="EMBL" id="CP041217">
    <property type="protein sequence ID" value="QDH20434.1"/>
    <property type="molecule type" value="Genomic_DNA"/>
</dbReference>
<gene>
    <name evidence="12" type="ORF">FFV09_05910</name>
</gene>
<dbReference type="RefSeq" id="WP_141446936.1">
    <property type="nucleotide sequence ID" value="NZ_CP041217.1"/>
</dbReference>
<keyword evidence="8" id="KW-0131">Cell cycle</keyword>
<keyword evidence="6 9" id="KW-0238">DNA-binding</keyword>
<evidence type="ECO:0000256" key="3">
    <source>
        <dbReference type="ARBA" id="ARBA00022618"/>
    </source>
</evidence>